<dbReference type="GO" id="GO:0006508">
    <property type="term" value="P:proteolysis"/>
    <property type="evidence" value="ECO:0007669"/>
    <property type="project" value="UniProtKB-KW"/>
</dbReference>
<evidence type="ECO:0000256" key="4">
    <source>
        <dbReference type="ARBA" id="ARBA00022763"/>
    </source>
</evidence>
<dbReference type="SUPFAM" id="SSF143081">
    <property type="entry name" value="BB1717-like"/>
    <property type="match status" value="1"/>
</dbReference>
<keyword evidence="3" id="KW-0645">Protease</keyword>
<evidence type="ECO:0000313" key="12">
    <source>
        <dbReference type="EMBL" id="KAK2710439.1"/>
    </source>
</evidence>
<name>A0AA88HNP4_ARTSF</name>
<comment type="similarity">
    <text evidence="1">Belongs to the SOS response-associated peptidase family.</text>
</comment>
<evidence type="ECO:0000256" key="6">
    <source>
        <dbReference type="ARBA" id="ARBA00023124"/>
    </source>
</evidence>
<dbReference type="GO" id="GO:0016829">
    <property type="term" value="F:lyase activity"/>
    <property type="evidence" value="ECO:0007669"/>
    <property type="project" value="UniProtKB-KW"/>
</dbReference>
<sequence>MLLGQNVWKNLLGTQKDHGLTTNNCRVETIQSKKLYSTPLKKGKRCVVLCDGFYEWKAKKPGDKGPKQPYFICFPQPKSIKIEEHETWEGKVEEFWSAEKGWTGPKPFMMAGLFDKWIDPSNKKPVYSFTVVTMESNPLVSWIHERMPAILESDEQVQTWLDYVNIDESDALSSLIPPSNLYIHPVSPLVNSVKNQDPSLNREIELK</sequence>
<dbReference type="GO" id="GO:0106300">
    <property type="term" value="P:protein-DNA covalent cross-linking repair"/>
    <property type="evidence" value="ECO:0007669"/>
    <property type="project" value="InterPro"/>
</dbReference>
<evidence type="ECO:0000256" key="9">
    <source>
        <dbReference type="ARBA" id="ARBA00030390"/>
    </source>
</evidence>
<reference evidence="12" key="1">
    <citation type="submission" date="2023-07" db="EMBL/GenBank/DDBJ databases">
        <title>Chromosome-level genome assembly of Artemia franciscana.</title>
        <authorList>
            <person name="Jo E."/>
        </authorList>
    </citation>
    <scope>NUCLEOTIDE SEQUENCE</scope>
    <source>
        <tissue evidence="12">Whole body</tissue>
    </source>
</reference>
<dbReference type="Gene3D" id="3.90.1680.10">
    <property type="entry name" value="SOS response associated peptidase-like"/>
    <property type="match status" value="1"/>
</dbReference>
<dbReference type="PANTHER" id="PTHR13604">
    <property type="entry name" value="DC12-RELATED"/>
    <property type="match status" value="1"/>
</dbReference>
<keyword evidence="6" id="KW-0190">Covalent protein-DNA linkage</keyword>
<comment type="caution">
    <text evidence="12">The sequence shown here is derived from an EMBL/GenBank/DDBJ whole genome shotgun (WGS) entry which is preliminary data.</text>
</comment>
<evidence type="ECO:0000256" key="8">
    <source>
        <dbReference type="ARBA" id="ARBA00023239"/>
    </source>
</evidence>
<dbReference type="GO" id="GO:0008233">
    <property type="term" value="F:peptidase activity"/>
    <property type="evidence" value="ECO:0007669"/>
    <property type="project" value="UniProtKB-KW"/>
</dbReference>
<keyword evidence="8" id="KW-0456">Lyase</keyword>
<dbReference type="Pfam" id="PF02586">
    <property type="entry name" value="SRAP"/>
    <property type="match status" value="1"/>
</dbReference>
<evidence type="ECO:0000256" key="5">
    <source>
        <dbReference type="ARBA" id="ARBA00022801"/>
    </source>
</evidence>
<evidence type="ECO:0000256" key="1">
    <source>
        <dbReference type="ARBA" id="ARBA00008136"/>
    </source>
</evidence>
<evidence type="ECO:0000256" key="7">
    <source>
        <dbReference type="ARBA" id="ARBA00023125"/>
    </source>
</evidence>
<dbReference type="EMBL" id="JAVRJZ010000016">
    <property type="protein sequence ID" value="KAK2710439.1"/>
    <property type="molecule type" value="Genomic_DNA"/>
</dbReference>
<evidence type="ECO:0000256" key="10">
    <source>
        <dbReference type="ARBA" id="ARBA00030898"/>
    </source>
</evidence>
<evidence type="ECO:0000256" key="2">
    <source>
        <dbReference type="ARBA" id="ARBA00015888"/>
    </source>
</evidence>
<dbReference type="PANTHER" id="PTHR13604:SF0">
    <property type="entry name" value="ABASIC SITE PROCESSING PROTEIN HMCES"/>
    <property type="match status" value="1"/>
</dbReference>
<evidence type="ECO:0000313" key="13">
    <source>
        <dbReference type="Proteomes" id="UP001187531"/>
    </source>
</evidence>
<dbReference type="GO" id="GO:0003697">
    <property type="term" value="F:single-stranded DNA binding"/>
    <property type="evidence" value="ECO:0007669"/>
    <property type="project" value="InterPro"/>
</dbReference>
<dbReference type="Proteomes" id="UP001187531">
    <property type="component" value="Unassembled WGS sequence"/>
</dbReference>
<dbReference type="AlphaFoldDB" id="A0AA88HNP4"/>
<evidence type="ECO:0000256" key="3">
    <source>
        <dbReference type="ARBA" id="ARBA00022670"/>
    </source>
</evidence>
<keyword evidence="5" id="KW-0378">Hydrolase</keyword>
<organism evidence="12 13">
    <name type="scientific">Artemia franciscana</name>
    <name type="common">Brine shrimp</name>
    <name type="synonym">Artemia sanfranciscana</name>
    <dbReference type="NCBI Taxonomy" id="6661"/>
    <lineage>
        <taxon>Eukaryota</taxon>
        <taxon>Metazoa</taxon>
        <taxon>Ecdysozoa</taxon>
        <taxon>Arthropoda</taxon>
        <taxon>Crustacea</taxon>
        <taxon>Branchiopoda</taxon>
        <taxon>Anostraca</taxon>
        <taxon>Artemiidae</taxon>
        <taxon>Artemia</taxon>
    </lineage>
</organism>
<keyword evidence="4" id="KW-0227">DNA damage</keyword>
<dbReference type="InterPro" id="IPR036590">
    <property type="entry name" value="SRAP-like"/>
</dbReference>
<keyword evidence="7" id="KW-0238">DNA-binding</keyword>
<dbReference type="InterPro" id="IPR003738">
    <property type="entry name" value="SRAP"/>
</dbReference>
<gene>
    <name evidence="12" type="ORF">QYM36_011834</name>
</gene>
<accession>A0AA88HNP4</accession>
<keyword evidence="13" id="KW-1185">Reference proteome</keyword>
<proteinExistence type="inferred from homology"/>
<protein>
    <recommendedName>
        <fullName evidence="2">Abasic site processing protein HMCES</fullName>
    </recommendedName>
    <alternativeName>
        <fullName evidence="9">Embryonic stem cell-specific 5-hydroxymethylcytosine-binding protein</fullName>
    </alternativeName>
    <alternativeName>
        <fullName evidence="10">Peptidase HMCES</fullName>
    </alternativeName>
    <alternativeName>
        <fullName evidence="11">SRAP domain-containing protein 1</fullName>
    </alternativeName>
</protein>
<evidence type="ECO:0000256" key="11">
    <source>
        <dbReference type="ARBA" id="ARBA00031130"/>
    </source>
</evidence>